<dbReference type="AlphaFoldDB" id="A0A5P9NPD8"/>
<dbReference type="RefSeq" id="WP_153240799.1">
    <property type="nucleotide sequence ID" value="NZ_CP036422.1"/>
</dbReference>
<protein>
    <submittedName>
        <fullName evidence="2">Regulator SirB</fullName>
    </submittedName>
</protein>
<keyword evidence="1" id="KW-1133">Transmembrane helix</keyword>
<gene>
    <name evidence="2" type="ORF">EY643_19330</name>
</gene>
<feature type="transmembrane region" description="Helical" evidence="1">
    <location>
        <begin position="54"/>
        <end position="70"/>
    </location>
</feature>
<reference evidence="2 3" key="1">
    <citation type="submission" date="2019-02" db="EMBL/GenBank/DDBJ databases">
        <authorList>
            <person name="Li S.-H."/>
        </authorList>
    </citation>
    <scope>NUCLEOTIDE SEQUENCE [LARGE SCALE GENOMIC DNA]</scope>
    <source>
        <strain evidence="2 3">IMCC14385</strain>
    </source>
</reference>
<dbReference type="OrthoDB" id="5588650at2"/>
<dbReference type="GO" id="GO:0005886">
    <property type="term" value="C:plasma membrane"/>
    <property type="evidence" value="ECO:0007669"/>
    <property type="project" value="TreeGrafter"/>
</dbReference>
<keyword evidence="1" id="KW-0812">Transmembrane</keyword>
<accession>A0A5P9NPD8</accession>
<keyword evidence="3" id="KW-1185">Reference proteome</keyword>
<sequence>MSGRTQMFEWLKCLHVSCAVLSIAGFALRGYWVLSDNALRAHKLTRVAPHMVDTLLLASAIGMLVIWQVSPFQLDWVMVKIGALLLYIGLGMVTMRFARTRMWQSVSYVAALMVALYIVAVARAHSPLGPVSLVLG</sequence>
<proteinExistence type="predicted"/>
<dbReference type="PANTHER" id="PTHR39594:SF1">
    <property type="entry name" value="PROTEIN YCHQ"/>
    <property type="match status" value="1"/>
</dbReference>
<keyword evidence="1" id="KW-0472">Membrane</keyword>
<dbReference type="Proteomes" id="UP000326287">
    <property type="component" value="Chromosome"/>
</dbReference>
<dbReference type="Pfam" id="PF04247">
    <property type="entry name" value="SirB"/>
    <property type="match status" value="1"/>
</dbReference>
<dbReference type="EMBL" id="CP036422">
    <property type="protein sequence ID" value="QFU77652.1"/>
    <property type="molecule type" value="Genomic_DNA"/>
</dbReference>
<dbReference type="InterPro" id="IPR007360">
    <property type="entry name" value="SirB"/>
</dbReference>
<feature type="transmembrane region" description="Helical" evidence="1">
    <location>
        <begin position="14"/>
        <end position="34"/>
    </location>
</feature>
<evidence type="ECO:0000313" key="3">
    <source>
        <dbReference type="Proteomes" id="UP000326287"/>
    </source>
</evidence>
<dbReference type="PIRSF" id="PIRSF005610">
    <property type="entry name" value="SirB"/>
    <property type="match status" value="1"/>
</dbReference>
<dbReference type="KEGG" id="halc:EY643_19330"/>
<feature type="transmembrane region" description="Helical" evidence="1">
    <location>
        <begin position="76"/>
        <end position="94"/>
    </location>
</feature>
<feature type="transmembrane region" description="Helical" evidence="1">
    <location>
        <begin position="106"/>
        <end position="126"/>
    </location>
</feature>
<evidence type="ECO:0000256" key="1">
    <source>
        <dbReference type="SAM" id="Phobius"/>
    </source>
</evidence>
<name>A0A5P9NPD8_9GAMM</name>
<evidence type="ECO:0000313" key="2">
    <source>
        <dbReference type="EMBL" id="QFU77652.1"/>
    </source>
</evidence>
<dbReference type="PANTHER" id="PTHR39594">
    <property type="entry name" value="PROTEIN YCHQ"/>
    <property type="match status" value="1"/>
</dbReference>
<organism evidence="2 3">
    <name type="scientific">Halioglobus maricola</name>
    <dbReference type="NCBI Taxonomy" id="2601894"/>
    <lineage>
        <taxon>Bacteria</taxon>
        <taxon>Pseudomonadati</taxon>
        <taxon>Pseudomonadota</taxon>
        <taxon>Gammaproteobacteria</taxon>
        <taxon>Cellvibrionales</taxon>
        <taxon>Halieaceae</taxon>
        <taxon>Halioglobus</taxon>
    </lineage>
</organism>